<dbReference type="GO" id="GO:0005737">
    <property type="term" value="C:cytoplasm"/>
    <property type="evidence" value="ECO:0007669"/>
    <property type="project" value="UniProtKB-SubCell"/>
</dbReference>
<keyword evidence="6" id="KW-0547">Nucleotide-binding</keyword>
<dbReference type="GeneID" id="20323838"/>
<dbReference type="OrthoDB" id="1936100at2759"/>
<dbReference type="InterPro" id="IPR014746">
    <property type="entry name" value="Gln_synth/guanido_kin_cat_dom"/>
</dbReference>
<feature type="domain" description="GS catalytic" evidence="10">
    <location>
        <begin position="79"/>
        <end position="345"/>
    </location>
</feature>
<dbReference type="EC" id="6.3.1.2" evidence="3"/>
<dbReference type="SMART" id="SM01230">
    <property type="entry name" value="Gln-synt_C"/>
    <property type="match status" value="1"/>
</dbReference>
<keyword evidence="12" id="KW-1185">Reference proteome</keyword>
<dbReference type="InterPro" id="IPR050292">
    <property type="entry name" value="Glutamine_Synthetase"/>
</dbReference>
<dbReference type="PANTHER" id="PTHR20852:SF57">
    <property type="entry name" value="GLUTAMINE SYNTHETASE 2 CYTOPLASMIC"/>
    <property type="match status" value="1"/>
</dbReference>
<reference evidence="11 12" key="1">
    <citation type="submission" date="2013-11" db="EMBL/GenBank/DDBJ databases">
        <title>Opisthorchis viverrini - life in the bile duct.</title>
        <authorList>
            <person name="Young N.D."/>
            <person name="Nagarajan N."/>
            <person name="Lin S.J."/>
            <person name="Korhonen P.K."/>
            <person name="Jex A.R."/>
            <person name="Hall R.S."/>
            <person name="Safavi-Hemami H."/>
            <person name="Kaewkong W."/>
            <person name="Bertrand D."/>
            <person name="Gao S."/>
            <person name="Seet Q."/>
            <person name="Wongkham S."/>
            <person name="Teh B.T."/>
            <person name="Wongkham C."/>
            <person name="Intapan P.M."/>
            <person name="Maleewong W."/>
            <person name="Yang X."/>
            <person name="Hu M."/>
            <person name="Wang Z."/>
            <person name="Hofmann A."/>
            <person name="Sternberg P.W."/>
            <person name="Tan P."/>
            <person name="Wang J."/>
            <person name="Gasser R.B."/>
        </authorList>
    </citation>
    <scope>NUCLEOTIDE SEQUENCE [LARGE SCALE GENOMIC DNA]</scope>
</reference>
<sequence length="345" mass="38208">MPQSDSTNSVINLTCQETESEFTARMKLTAAYGTLMGAAPVRPRDPTRMYISNHALCSTILFDGAEINLCFVKPSETNKRYECAKAMEQVKEHKPWFGIEQEYTLMEVDGLPLNWPKSGFPPPQGPYYCSVGTGKAYGRDIPEAHYRACMYAGVKIAGTNAEVMPSQWEFQIGPCEGIAAADHLWVARFILHRIAEDFGVVVSFDPKPVSGDWNGSGAHTNYSTVEMRSPPNGLKFIEEAVAKLSLKHAEHIAAYDPHQGLDNSRRLTGLHETSSISGFSSGKNHTTLTLRSVFRLNCVANRGSSIRIPRQVADDGYGYLEDRRPSANCDPYSVTRMLVQTTCLE</sequence>
<dbReference type="GO" id="GO:0005524">
    <property type="term" value="F:ATP binding"/>
    <property type="evidence" value="ECO:0007669"/>
    <property type="project" value="UniProtKB-KW"/>
</dbReference>
<evidence type="ECO:0000256" key="2">
    <source>
        <dbReference type="ARBA" id="ARBA00009897"/>
    </source>
</evidence>
<accession>A0A074Z544</accession>
<dbReference type="GO" id="GO:0004356">
    <property type="term" value="F:glutamine synthetase activity"/>
    <property type="evidence" value="ECO:0007669"/>
    <property type="project" value="UniProtKB-EC"/>
</dbReference>
<dbReference type="Pfam" id="PF00120">
    <property type="entry name" value="Gln-synt_C"/>
    <property type="match status" value="1"/>
</dbReference>
<evidence type="ECO:0000256" key="3">
    <source>
        <dbReference type="ARBA" id="ARBA00012937"/>
    </source>
</evidence>
<dbReference type="PROSITE" id="PS51987">
    <property type="entry name" value="GS_CATALYTIC"/>
    <property type="match status" value="1"/>
</dbReference>
<name>A0A074Z544_OPIVI</name>
<dbReference type="PANTHER" id="PTHR20852">
    <property type="entry name" value="GLUTAMINE SYNTHETASE"/>
    <property type="match status" value="1"/>
</dbReference>
<dbReference type="InterPro" id="IPR008146">
    <property type="entry name" value="Gln_synth_cat_dom"/>
</dbReference>
<evidence type="ECO:0000313" key="11">
    <source>
        <dbReference type="EMBL" id="KER22163.1"/>
    </source>
</evidence>
<dbReference type="Proteomes" id="UP000054324">
    <property type="component" value="Unassembled WGS sequence"/>
</dbReference>
<dbReference type="CTD" id="20323838"/>
<evidence type="ECO:0000256" key="9">
    <source>
        <dbReference type="RuleBase" id="RU000384"/>
    </source>
</evidence>
<gene>
    <name evidence="11" type="ORF">T265_09670</name>
</gene>
<dbReference type="STRING" id="6198.A0A074Z544"/>
<evidence type="ECO:0000256" key="6">
    <source>
        <dbReference type="ARBA" id="ARBA00022741"/>
    </source>
</evidence>
<comment type="similarity">
    <text evidence="2 8 9">Belongs to the glutamine synthetase family.</text>
</comment>
<evidence type="ECO:0000256" key="1">
    <source>
        <dbReference type="ARBA" id="ARBA00004496"/>
    </source>
</evidence>
<dbReference type="InterPro" id="IPR027303">
    <property type="entry name" value="Gln_synth_gly_rich_site"/>
</dbReference>
<dbReference type="KEGG" id="ovi:T265_09670"/>
<dbReference type="PROSITE" id="PS00181">
    <property type="entry name" value="GLNA_ATP"/>
    <property type="match status" value="1"/>
</dbReference>
<evidence type="ECO:0000256" key="8">
    <source>
        <dbReference type="PROSITE-ProRule" id="PRU01331"/>
    </source>
</evidence>
<organism evidence="11 12">
    <name type="scientific">Opisthorchis viverrini</name>
    <name type="common">Southeast Asian liver fluke</name>
    <dbReference type="NCBI Taxonomy" id="6198"/>
    <lineage>
        <taxon>Eukaryota</taxon>
        <taxon>Metazoa</taxon>
        <taxon>Spiralia</taxon>
        <taxon>Lophotrochozoa</taxon>
        <taxon>Platyhelminthes</taxon>
        <taxon>Trematoda</taxon>
        <taxon>Digenea</taxon>
        <taxon>Opisthorchiida</taxon>
        <taxon>Opisthorchiata</taxon>
        <taxon>Opisthorchiidae</taxon>
        <taxon>Opisthorchis</taxon>
    </lineage>
</organism>
<evidence type="ECO:0000313" key="12">
    <source>
        <dbReference type="Proteomes" id="UP000054324"/>
    </source>
</evidence>
<proteinExistence type="inferred from homology"/>
<dbReference type="Gene3D" id="3.30.590.10">
    <property type="entry name" value="Glutamine synthetase/guanido kinase, catalytic domain"/>
    <property type="match status" value="1"/>
</dbReference>
<evidence type="ECO:0000256" key="5">
    <source>
        <dbReference type="ARBA" id="ARBA00022598"/>
    </source>
</evidence>
<evidence type="ECO:0000259" key="10">
    <source>
        <dbReference type="PROSITE" id="PS51987"/>
    </source>
</evidence>
<comment type="subcellular location">
    <subcellularLocation>
        <location evidence="1">Cytoplasm</location>
    </subcellularLocation>
</comment>
<dbReference type="RefSeq" id="XP_009174084.1">
    <property type="nucleotide sequence ID" value="XM_009175820.1"/>
</dbReference>
<dbReference type="FunFam" id="3.30.590.10:FF:000011">
    <property type="entry name" value="Glutamine synthetase"/>
    <property type="match status" value="1"/>
</dbReference>
<dbReference type="SUPFAM" id="SSF55931">
    <property type="entry name" value="Glutamine synthetase/guanido kinase"/>
    <property type="match status" value="1"/>
</dbReference>
<dbReference type="GO" id="GO:0006542">
    <property type="term" value="P:glutamine biosynthetic process"/>
    <property type="evidence" value="ECO:0007669"/>
    <property type="project" value="TreeGrafter"/>
</dbReference>
<evidence type="ECO:0000256" key="4">
    <source>
        <dbReference type="ARBA" id="ARBA00022490"/>
    </source>
</evidence>
<keyword evidence="4" id="KW-0963">Cytoplasm</keyword>
<evidence type="ECO:0000256" key="7">
    <source>
        <dbReference type="ARBA" id="ARBA00022840"/>
    </source>
</evidence>
<protein>
    <recommendedName>
        <fullName evidence="3">glutamine synthetase</fullName>
        <ecNumber evidence="3">6.3.1.2</ecNumber>
    </recommendedName>
</protein>
<dbReference type="EMBL" id="KL596915">
    <property type="protein sequence ID" value="KER22163.1"/>
    <property type="molecule type" value="Genomic_DNA"/>
</dbReference>
<dbReference type="AlphaFoldDB" id="A0A074Z544"/>
<keyword evidence="5" id="KW-0436">Ligase</keyword>
<keyword evidence="7" id="KW-0067">ATP-binding</keyword>